<gene>
    <name evidence="1" type="ORF">FRX31_032918</name>
</gene>
<evidence type="ECO:0000313" key="1">
    <source>
        <dbReference type="EMBL" id="KAF5177495.1"/>
    </source>
</evidence>
<dbReference type="AlphaFoldDB" id="A0A7J6UZP8"/>
<accession>A0A7J6UZP8</accession>
<evidence type="ECO:0000313" key="2">
    <source>
        <dbReference type="Proteomes" id="UP000554482"/>
    </source>
</evidence>
<comment type="caution">
    <text evidence="1">The sequence shown here is derived from an EMBL/GenBank/DDBJ whole genome shotgun (WGS) entry which is preliminary data.</text>
</comment>
<proteinExistence type="predicted"/>
<name>A0A7J6UZP8_THATH</name>
<dbReference type="Proteomes" id="UP000554482">
    <property type="component" value="Unassembled WGS sequence"/>
</dbReference>
<reference evidence="1 2" key="1">
    <citation type="submission" date="2020-06" db="EMBL/GenBank/DDBJ databases">
        <title>Transcriptomic and genomic resources for Thalictrum thalictroides and T. hernandezii: Facilitating candidate gene discovery in an emerging model plant lineage.</title>
        <authorList>
            <person name="Arias T."/>
            <person name="Riano-Pachon D.M."/>
            <person name="Di Stilio V.S."/>
        </authorList>
    </citation>
    <scope>NUCLEOTIDE SEQUENCE [LARGE SCALE GENOMIC DNA]</scope>
    <source>
        <strain evidence="2">cv. WT478/WT964</strain>
        <tissue evidence="1">Leaves</tissue>
    </source>
</reference>
<organism evidence="1 2">
    <name type="scientific">Thalictrum thalictroides</name>
    <name type="common">Rue-anemone</name>
    <name type="synonym">Anemone thalictroides</name>
    <dbReference type="NCBI Taxonomy" id="46969"/>
    <lineage>
        <taxon>Eukaryota</taxon>
        <taxon>Viridiplantae</taxon>
        <taxon>Streptophyta</taxon>
        <taxon>Embryophyta</taxon>
        <taxon>Tracheophyta</taxon>
        <taxon>Spermatophyta</taxon>
        <taxon>Magnoliopsida</taxon>
        <taxon>Ranunculales</taxon>
        <taxon>Ranunculaceae</taxon>
        <taxon>Thalictroideae</taxon>
        <taxon>Thalictrum</taxon>
    </lineage>
</organism>
<feature type="non-terminal residue" evidence="1">
    <location>
        <position position="60"/>
    </location>
</feature>
<sequence>MIPELIVDSTSSIAKMPHLSKLVIENCPKQTRKQPSLPPLLQKLTLIGDVGVLKNPFLLA</sequence>
<protein>
    <submittedName>
        <fullName evidence="1">Uncharacterized protein</fullName>
    </submittedName>
</protein>
<keyword evidence="2" id="KW-1185">Reference proteome</keyword>
<dbReference type="EMBL" id="JABWDY010041327">
    <property type="protein sequence ID" value="KAF5177495.1"/>
    <property type="molecule type" value="Genomic_DNA"/>
</dbReference>